<dbReference type="AlphaFoldDB" id="A0A0A9GPI5"/>
<evidence type="ECO:0000313" key="2">
    <source>
        <dbReference type="EMBL" id="JAE24456.1"/>
    </source>
</evidence>
<accession>A0A0A9GPI5</accession>
<dbReference type="EMBL" id="GBRH01173440">
    <property type="protein sequence ID" value="JAE24456.1"/>
    <property type="molecule type" value="Transcribed_RNA"/>
</dbReference>
<proteinExistence type="predicted"/>
<protein>
    <submittedName>
        <fullName evidence="2">Sbp1</fullName>
    </submittedName>
</protein>
<reference evidence="2" key="1">
    <citation type="submission" date="2014-09" db="EMBL/GenBank/DDBJ databases">
        <authorList>
            <person name="Magalhaes I.L.F."/>
            <person name="Oliveira U."/>
            <person name="Santos F.R."/>
            <person name="Vidigal T.H.D.A."/>
            <person name="Brescovit A.D."/>
            <person name="Santos A.J."/>
        </authorList>
    </citation>
    <scope>NUCLEOTIDE SEQUENCE</scope>
    <source>
        <tissue evidence="2">Shoot tissue taken approximately 20 cm above the soil surface</tissue>
    </source>
</reference>
<name>A0A0A9GPI5_ARUDO</name>
<organism evidence="2">
    <name type="scientific">Arundo donax</name>
    <name type="common">Giant reed</name>
    <name type="synonym">Donax arundinaceus</name>
    <dbReference type="NCBI Taxonomy" id="35708"/>
    <lineage>
        <taxon>Eukaryota</taxon>
        <taxon>Viridiplantae</taxon>
        <taxon>Streptophyta</taxon>
        <taxon>Embryophyta</taxon>
        <taxon>Tracheophyta</taxon>
        <taxon>Spermatophyta</taxon>
        <taxon>Magnoliopsida</taxon>
        <taxon>Liliopsida</taxon>
        <taxon>Poales</taxon>
        <taxon>Poaceae</taxon>
        <taxon>PACMAD clade</taxon>
        <taxon>Arundinoideae</taxon>
        <taxon>Arundineae</taxon>
        <taxon>Arundo</taxon>
    </lineage>
</organism>
<evidence type="ECO:0000256" key="1">
    <source>
        <dbReference type="SAM" id="MobiDB-lite"/>
    </source>
</evidence>
<sequence>MPWPRPTPPPRRDRVRSWSTASTSAGEKYVRRPRLSPILPPPAASRTGPSSRFRNPPPPKGYTSAVGMPGRVVINGIAIAMLGGGAASGRLVGWSRADSWNGKPAVAAPKSKVS</sequence>
<reference evidence="2" key="2">
    <citation type="journal article" date="2015" name="Data Brief">
        <title>Shoot transcriptome of the giant reed, Arundo donax.</title>
        <authorList>
            <person name="Barrero R.A."/>
            <person name="Guerrero F.D."/>
            <person name="Moolhuijzen P."/>
            <person name="Goolsby J.A."/>
            <person name="Tidwell J."/>
            <person name="Bellgard S.E."/>
            <person name="Bellgard M.I."/>
        </authorList>
    </citation>
    <scope>NUCLEOTIDE SEQUENCE</scope>
    <source>
        <tissue evidence="2">Shoot tissue taken approximately 20 cm above the soil surface</tissue>
    </source>
</reference>
<feature type="region of interest" description="Disordered" evidence="1">
    <location>
        <begin position="1"/>
        <end position="64"/>
    </location>
</feature>